<dbReference type="RefSeq" id="WP_310458126.1">
    <property type="nucleotide sequence ID" value="NZ_JAVKPH010000018.1"/>
</dbReference>
<name>A0ABU1FAK0_9RHOB</name>
<organism evidence="1 2">
    <name type="scientific">Ruixingdingia sedimenti</name>
    <dbReference type="NCBI Taxonomy" id="3073604"/>
    <lineage>
        <taxon>Bacteria</taxon>
        <taxon>Pseudomonadati</taxon>
        <taxon>Pseudomonadota</taxon>
        <taxon>Alphaproteobacteria</taxon>
        <taxon>Rhodobacterales</taxon>
        <taxon>Paracoccaceae</taxon>
        <taxon>Ruixingdingia</taxon>
    </lineage>
</organism>
<sequence>MTIKISTAPPDRPHEILDTIAAVGVSTKGTFRGGPHLDKALEACKEGLRNFAAELGADAVVSCQSETHFDNQVINVAGFGTAVRWK</sequence>
<dbReference type="InterPro" id="IPR035439">
    <property type="entry name" value="UPF0145_dom_sf"/>
</dbReference>
<proteinExistence type="predicted"/>
<evidence type="ECO:0008006" key="3">
    <source>
        <dbReference type="Google" id="ProtNLM"/>
    </source>
</evidence>
<keyword evidence="2" id="KW-1185">Reference proteome</keyword>
<evidence type="ECO:0000313" key="2">
    <source>
        <dbReference type="Proteomes" id="UP001247754"/>
    </source>
</evidence>
<protein>
    <recommendedName>
        <fullName evidence="3">Heavy-metal-binding protein</fullName>
    </recommendedName>
</protein>
<reference evidence="1 2" key="1">
    <citation type="submission" date="2023-09" db="EMBL/GenBank/DDBJ databases">
        <title>Xinfangfangia sedmenti sp. nov., isolated the sedment.</title>
        <authorList>
            <person name="Xu L."/>
        </authorList>
    </citation>
    <scope>NUCLEOTIDE SEQUENCE [LARGE SCALE GENOMIC DNA]</scope>
    <source>
        <strain evidence="1 2">LG-4</strain>
    </source>
</reference>
<comment type="caution">
    <text evidence="1">The sequence shown here is derived from an EMBL/GenBank/DDBJ whole genome shotgun (WGS) entry which is preliminary data.</text>
</comment>
<dbReference type="EMBL" id="JAVKPH010000018">
    <property type="protein sequence ID" value="MDR5653906.1"/>
    <property type="molecule type" value="Genomic_DNA"/>
</dbReference>
<accession>A0ABU1FAK0</accession>
<dbReference type="Gene3D" id="3.30.110.70">
    <property type="entry name" value="Hypothetical protein apc22750. Chain B"/>
    <property type="match status" value="1"/>
</dbReference>
<gene>
    <name evidence="1" type="ORF">RGD00_14925</name>
</gene>
<evidence type="ECO:0000313" key="1">
    <source>
        <dbReference type="EMBL" id="MDR5653906.1"/>
    </source>
</evidence>
<dbReference type="SUPFAM" id="SSF117782">
    <property type="entry name" value="YbjQ-like"/>
    <property type="match status" value="1"/>
</dbReference>
<dbReference type="Proteomes" id="UP001247754">
    <property type="component" value="Unassembled WGS sequence"/>
</dbReference>